<proteinExistence type="predicted"/>
<keyword evidence="2" id="KW-1185">Reference proteome</keyword>
<evidence type="ECO:0000313" key="2">
    <source>
        <dbReference type="Proteomes" id="UP001211711"/>
    </source>
</evidence>
<accession>A0ABT4ZV96</accession>
<evidence type="ECO:0000313" key="1">
    <source>
        <dbReference type="EMBL" id="MDB9442627.1"/>
    </source>
</evidence>
<gene>
    <name evidence="1" type="ORF">PN497_14820</name>
</gene>
<dbReference type="EMBL" id="JAQMTI010000178">
    <property type="protein sequence ID" value="MDB9442627.1"/>
    <property type="molecule type" value="Genomic_DNA"/>
</dbReference>
<reference evidence="1 2" key="1">
    <citation type="submission" date="2023-01" db="EMBL/GenBank/DDBJ databases">
        <title>Genomes from the Australian National Cyanobacteria Reference Collection.</title>
        <authorList>
            <person name="Willis A."/>
            <person name="Lee E.M.F."/>
        </authorList>
    </citation>
    <scope>NUCLEOTIDE SEQUENCE [LARGE SCALE GENOMIC DNA]</scope>
    <source>
        <strain evidence="1 2">CS-549</strain>
    </source>
</reference>
<sequence length="364" mass="43826">MINDFDYFARLYNENKFFELTSSPAGLYFLKLRSLARKEYYLCLFVKAQISADTLRVNQYFETLFNSQIPIDIIHDCINKIYEEEREKRRLNEQELLAELYKLRVFDWGGIHQNDINKYLVDNYIKKINNYDILLEKVENEILHSLKGFVLCSWYNNWTSIIIEDIFKDHQRVLPTVGLIKQVDFFIDDIPFDLKVTYVPKGFMENERRKRKLIIKELSELKQSAKRFNIPFDKNRADDELLIDLITAFRESSQDDVKAFYENFVKLRRDIINETLEQPRELLRWLYENQGSQRFDASNRLFLVLVDSNSLEDSWKLKRDFTLLKSKIDEYLNTRSFKKDDLLLNWTFNNNQYQSYADVLFVLK</sequence>
<name>A0ABT4ZV96_9CYAN</name>
<dbReference type="RefSeq" id="WP_096570803.1">
    <property type="nucleotide sequence ID" value="NZ_JAQMTI010000178.1"/>
</dbReference>
<comment type="caution">
    <text evidence="1">The sequence shown here is derived from an EMBL/GenBank/DDBJ whole genome shotgun (WGS) entry which is preliminary data.</text>
</comment>
<protein>
    <submittedName>
        <fullName evidence="1">Uncharacterized protein</fullName>
    </submittedName>
</protein>
<dbReference type="Proteomes" id="UP001211711">
    <property type="component" value="Unassembled WGS sequence"/>
</dbReference>
<organism evidence="1 2">
    <name type="scientific">Sphaerospermopsis kisseleviana CS-549</name>
    <dbReference type="NCBI Taxonomy" id="3021783"/>
    <lineage>
        <taxon>Bacteria</taxon>
        <taxon>Bacillati</taxon>
        <taxon>Cyanobacteriota</taxon>
        <taxon>Cyanophyceae</taxon>
        <taxon>Nostocales</taxon>
        <taxon>Aphanizomenonaceae</taxon>
        <taxon>Sphaerospermopsis</taxon>
        <taxon>Sphaerospermopsis kisseleviana</taxon>
    </lineage>
</organism>